<name>A0ABR1EXW7_9ASCO</name>
<gene>
    <name evidence="6" type="ORF">BZA70DRAFT_285817</name>
</gene>
<feature type="region of interest" description="Disordered" evidence="4">
    <location>
        <begin position="1"/>
        <end position="103"/>
    </location>
</feature>
<feature type="compositionally biased region" description="Low complexity" evidence="4">
    <location>
        <begin position="91"/>
        <end position="101"/>
    </location>
</feature>
<dbReference type="PANTHER" id="PTHR48032:SF6">
    <property type="entry name" value="RNA-BINDING (RRM_RBD_RNP MOTIFS) FAMILY PROTEIN"/>
    <property type="match status" value="1"/>
</dbReference>
<organism evidence="6 7">
    <name type="scientific">Myxozyma melibiosi</name>
    <dbReference type="NCBI Taxonomy" id="54550"/>
    <lineage>
        <taxon>Eukaryota</taxon>
        <taxon>Fungi</taxon>
        <taxon>Dikarya</taxon>
        <taxon>Ascomycota</taxon>
        <taxon>Saccharomycotina</taxon>
        <taxon>Lipomycetes</taxon>
        <taxon>Lipomycetales</taxon>
        <taxon>Lipomycetaceae</taxon>
        <taxon>Myxozyma</taxon>
    </lineage>
</organism>
<dbReference type="EMBL" id="JBBJBU010000017">
    <property type="protein sequence ID" value="KAK7202450.1"/>
    <property type="molecule type" value="Genomic_DNA"/>
</dbReference>
<dbReference type="Proteomes" id="UP001498771">
    <property type="component" value="Unassembled WGS sequence"/>
</dbReference>
<evidence type="ECO:0000313" key="6">
    <source>
        <dbReference type="EMBL" id="KAK7202450.1"/>
    </source>
</evidence>
<dbReference type="Gene3D" id="3.30.70.330">
    <property type="match status" value="2"/>
</dbReference>
<dbReference type="InterPro" id="IPR012677">
    <property type="entry name" value="Nucleotide-bd_a/b_plait_sf"/>
</dbReference>
<dbReference type="InterPro" id="IPR000504">
    <property type="entry name" value="RRM_dom"/>
</dbReference>
<dbReference type="GeneID" id="90039310"/>
<evidence type="ECO:0000313" key="7">
    <source>
        <dbReference type="Proteomes" id="UP001498771"/>
    </source>
</evidence>
<keyword evidence="2 3" id="KW-0694">RNA-binding</keyword>
<feature type="compositionally biased region" description="Polar residues" evidence="4">
    <location>
        <begin position="54"/>
        <end position="68"/>
    </location>
</feature>
<feature type="region of interest" description="Disordered" evidence="4">
    <location>
        <begin position="357"/>
        <end position="525"/>
    </location>
</feature>
<evidence type="ECO:0000256" key="2">
    <source>
        <dbReference type="ARBA" id="ARBA00022884"/>
    </source>
</evidence>
<dbReference type="SMART" id="SM00360">
    <property type="entry name" value="RRM"/>
    <property type="match status" value="2"/>
</dbReference>
<evidence type="ECO:0000256" key="3">
    <source>
        <dbReference type="PROSITE-ProRule" id="PRU00176"/>
    </source>
</evidence>
<feature type="compositionally biased region" description="Polar residues" evidence="4">
    <location>
        <begin position="79"/>
        <end position="90"/>
    </location>
</feature>
<feature type="domain" description="RRM" evidence="5">
    <location>
        <begin position="104"/>
        <end position="186"/>
    </location>
</feature>
<feature type="compositionally biased region" description="Low complexity" evidence="4">
    <location>
        <begin position="69"/>
        <end position="78"/>
    </location>
</feature>
<dbReference type="SUPFAM" id="SSF54928">
    <property type="entry name" value="RNA-binding domain, RBD"/>
    <property type="match status" value="2"/>
</dbReference>
<feature type="compositionally biased region" description="Low complexity" evidence="4">
    <location>
        <begin position="413"/>
        <end position="435"/>
    </location>
</feature>
<keyword evidence="7" id="KW-1185">Reference proteome</keyword>
<sequence length="525" mass="56935">MSAQMFDQADDEDLFTDLYGDESPAIKELPNRREQSSTTKTTPQQPSQTNQTSYGQSSQDSPQPYNDYSNSNNNNNNSWQTEASRPQQSQSAGADNDSGSSDDGKMFIGGLNWDTTDETLMRYFSQYGPVLECQVMRDPATGRSRGFAFLTFKDSKCVNSVMVKEHVLDGKIIDPKRAIPKDEQEKTSKIFVGGVAPGVTEPEFRQTFSQFGRVIDASLMVDKDTGRSRGFGFITFDGEAAVDNTLAHCPLVIGGKMVEVKKAQPKGVVNKERFDDDKMDMGGRQQQFMKYDGREYGGDGMAEGMGTDYNSAESYPNGMTPSMLAQYWYRTQLYLNALEKIQTNGYEASAMAYAYQQQQQQQQNETSEEAGSGSPTQNAGSSQTPEPSDRRQMLPAGPQGGAGIPTGPSQSAGKPIPSGPSGIPKGPSSIIPKGPATMAKNLPPGIPTGPTIMAQRERHNTPGSVGSPQNSDIANDLPIKPPSGPKALRNQQFAAPTGPRQNVPFIRGRGRGGYGRGGGYHPYSR</sequence>
<dbReference type="InterPro" id="IPR034156">
    <property type="entry name" value="Hrp1_RRM1"/>
</dbReference>
<dbReference type="PANTHER" id="PTHR48032">
    <property type="entry name" value="RNA-BINDING PROTEIN MUSASHI HOMOLOG RBP6"/>
    <property type="match status" value="1"/>
</dbReference>
<evidence type="ECO:0000256" key="4">
    <source>
        <dbReference type="SAM" id="MobiDB-lite"/>
    </source>
</evidence>
<dbReference type="Pfam" id="PF00076">
    <property type="entry name" value="RRM_1"/>
    <property type="match status" value="2"/>
</dbReference>
<reference evidence="6 7" key="1">
    <citation type="submission" date="2024-03" db="EMBL/GenBank/DDBJ databases">
        <title>Genome-scale model development and genomic sequencing of the oleaginous clade Lipomyces.</title>
        <authorList>
            <consortium name="Lawrence Berkeley National Laboratory"/>
            <person name="Czajka J.J."/>
            <person name="Han Y."/>
            <person name="Kim J."/>
            <person name="Mondo S.J."/>
            <person name="Hofstad B.A."/>
            <person name="Robles A."/>
            <person name="Haridas S."/>
            <person name="Riley R."/>
            <person name="LaButti K."/>
            <person name="Pangilinan J."/>
            <person name="Andreopoulos W."/>
            <person name="Lipzen A."/>
            <person name="Yan J."/>
            <person name="Wang M."/>
            <person name="Ng V."/>
            <person name="Grigoriev I.V."/>
            <person name="Spatafora J.W."/>
            <person name="Magnuson J.K."/>
            <person name="Baker S.E."/>
            <person name="Pomraning K.R."/>
        </authorList>
    </citation>
    <scope>NUCLEOTIDE SEQUENCE [LARGE SCALE GENOMIC DNA]</scope>
    <source>
        <strain evidence="6 7">Phaff 52-87</strain>
    </source>
</reference>
<keyword evidence="1" id="KW-0677">Repeat</keyword>
<feature type="compositionally biased region" description="Polar residues" evidence="4">
    <location>
        <begin position="461"/>
        <end position="473"/>
    </location>
</feature>
<evidence type="ECO:0000256" key="1">
    <source>
        <dbReference type="ARBA" id="ARBA00022737"/>
    </source>
</evidence>
<proteinExistence type="predicted"/>
<evidence type="ECO:0000259" key="5">
    <source>
        <dbReference type="PROSITE" id="PS50102"/>
    </source>
</evidence>
<dbReference type="RefSeq" id="XP_064765483.1">
    <property type="nucleotide sequence ID" value="XM_064913798.1"/>
</dbReference>
<dbReference type="CDD" id="cd12330">
    <property type="entry name" value="RRM2_Hrp1p"/>
    <property type="match status" value="1"/>
</dbReference>
<comment type="caution">
    <text evidence="6">The sequence shown here is derived from an EMBL/GenBank/DDBJ whole genome shotgun (WGS) entry which is preliminary data.</text>
</comment>
<dbReference type="PROSITE" id="PS50102">
    <property type="entry name" value="RRM"/>
    <property type="match status" value="2"/>
</dbReference>
<feature type="compositionally biased region" description="Gly residues" evidence="4">
    <location>
        <begin position="511"/>
        <end position="525"/>
    </location>
</feature>
<protein>
    <recommendedName>
        <fullName evidence="5">RRM domain-containing protein</fullName>
    </recommendedName>
</protein>
<accession>A0ABR1EXW7</accession>
<feature type="compositionally biased region" description="Polar residues" evidence="4">
    <location>
        <begin position="373"/>
        <end position="386"/>
    </location>
</feature>
<feature type="domain" description="RRM" evidence="5">
    <location>
        <begin position="188"/>
        <end position="265"/>
    </location>
</feature>
<feature type="compositionally biased region" description="Low complexity" evidence="4">
    <location>
        <begin position="36"/>
        <end position="53"/>
    </location>
</feature>
<dbReference type="InterPro" id="IPR035979">
    <property type="entry name" value="RBD_domain_sf"/>
</dbReference>
<dbReference type="CDD" id="cd12577">
    <property type="entry name" value="RRM1_Hrp1p"/>
    <property type="match status" value="1"/>
</dbReference>